<evidence type="ECO:0000313" key="2">
    <source>
        <dbReference type="Proteomes" id="UP000046122"/>
    </source>
</evidence>
<evidence type="ECO:0000313" key="1">
    <source>
        <dbReference type="EMBL" id="CDX53245.1"/>
    </source>
</evidence>
<dbReference type="Proteomes" id="UP000046122">
    <property type="component" value="Unassembled WGS sequence"/>
</dbReference>
<sequence>MAARYLVLDHSTTGYLLPQQQAGN</sequence>
<dbReference type="AlphaFoldDB" id="A0A090G6G4"/>
<organism evidence="1 2">
    <name type="scientific">Mesorhizobium plurifarium</name>
    <dbReference type="NCBI Taxonomy" id="69974"/>
    <lineage>
        <taxon>Bacteria</taxon>
        <taxon>Pseudomonadati</taxon>
        <taxon>Pseudomonadota</taxon>
        <taxon>Alphaproteobacteria</taxon>
        <taxon>Hyphomicrobiales</taxon>
        <taxon>Phyllobacteriaceae</taxon>
        <taxon>Mesorhizobium</taxon>
    </lineage>
</organism>
<proteinExistence type="predicted"/>
<accession>A0A090G6G4</accession>
<reference evidence="1 2" key="1">
    <citation type="submission" date="2014-08" db="EMBL/GenBank/DDBJ databases">
        <authorList>
            <person name="Moulin Lionel"/>
        </authorList>
    </citation>
    <scope>NUCLEOTIDE SEQUENCE [LARGE SCALE GENOMIC DNA]</scope>
</reference>
<dbReference type="EMBL" id="CCNE01000009">
    <property type="protein sequence ID" value="CDX53245.1"/>
    <property type="molecule type" value="Genomic_DNA"/>
</dbReference>
<name>A0A090G6G4_MESPL</name>
<protein>
    <submittedName>
        <fullName evidence="1">Uncharacterized protein</fullName>
    </submittedName>
</protein>
<gene>
    <name evidence="1" type="ORF">MPL3365_170341</name>
</gene>